<dbReference type="AlphaFoldDB" id="A0A1I7HQU1"/>
<dbReference type="Proteomes" id="UP000198817">
    <property type="component" value="Unassembled WGS sequence"/>
</dbReference>
<name>A0A1I7HQU1_9FIRM</name>
<dbReference type="Gene3D" id="3.30.420.40">
    <property type="match status" value="2"/>
</dbReference>
<dbReference type="InterPro" id="IPR005883">
    <property type="entry name" value="PilM"/>
</dbReference>
<sequence length="336" mass="37661">MASRKKLLGIDIGNYSVKIAVNQGNGPEELIQARIPDGLMKEGRITSGDAMGDFLKEVLREHGVRIRSVFLGVPNSRCFVRRVHLPLMTVGQLRVNLPYEFHDYISQDMDRYIYDYAVIGKTENSMDLIAVAAEKRLAEESTLMMRRAGLKLVGLAPDMAGFSRVLSVFEQVNGMEPHQADYAVLDLGDRSIKIHFFSRGVYDVTRNIEPGLRRLVDAAAEQMGLDRHIARIRMESGAPEVLHSEAAQSQYTDIAVEIMRVMNFYSFSNRENNLTRLYYCGGGALNRPLVEEIRNTVELELIPFASLLTGDPEIQESIQIAPQSYGFTMDPEGGAR</sequence>
<organism evidence="1 2">
    <name type="scientific">Eubacterium pyruvativorans</name>
    <dbReference type="NCBI Taxonomy" id="155865"/>
    <lineage>
        <taxon>Bacteria</taxon>
        <taxon>Bacillati</taxon>
        <taxon>Bacillota</taxon>
        <taxon>Clostridia</taxon>
        <taxon>Eubacteriales</taxon>
        <taxon>Eubacteriaceae</taxon>
        <taxon>Eubacterium</taxon>
    </lineage>
</organism>
<dbReference type="Gene3D" id="3.30.1490.300">
    <property type="match status" value="1"/>
</dbReference>
<proteinExistence type="predicted"/>
<dbReference type="OrthoDB" id="1926201at2"/>
<dbReference type="SUPFAM" id="SSF53067">
    <property type="entry name" value="Actin-like ATPase domain"/>
    <property type="match status" value="2"/>
</dbReference>
<dbReference type="STRING" id="155865.SAMN05216515_12511"/>
<evidence type="ECO:0000313" key="2">
    <source>
        <dbReference type="Proteomes" id="UP000198817"/>
    </source>
</evidence>
<gene>
    <name evidence="1" type="ORF">SAMN05216508_12212</name>
</gene>
<protein>
    <submittedName>
        <fullName evidence="1">Type IV pilus assembly protein PilM</fullName>
    </submittedName>
</protein>
<dbReference type="InterPro" id="IPR043129">
    <property type="entry name" value="ATPase_NBD"/>
</dbReference>
<keyword evidence="2" id="KW-1185">Reference proteome</keyword>
<dbReference type="PANTHER" id="PTHR32432:SF3">
    <property type="entry name" value="ETHANOLAMINE UTILIZATION PROTEIN EUTJ"/>
    <property type="match status" value="1"/>
</dbReference>
<dbReference type="PANTHER" id="PTHR32432">
    <property type="entry name" value="CELL DIVISION PROTEIN FTSA-RELATED"/>
    <property type="match status" value="1"/>
</dbReference>
<accession>A0A1I7HQU1</accession>
<reference evidence="1 2" key="1">
    <citation type="submission" date="2016-10" db="EMBL/GenBank/DDBJ databases">
        <authorList>
            <person name="de Groot N.N."/>
        </authorList>
    </citation>
    <scope>NUCLEOTIDE SEQUENCE [LARGE SCALE GENOMIC DNA]</scope>
    <source>
        <strain evidence="1 2">KHGC13</strain>
    </source>
</reference>
<dbReference type="Pfam" id="PF11104">
    <property type="entry name" value="PilM_2"/>
    <property type="match status" value="1"/>
</dbReference>
<dbReference type="EMBL" id="FPBT01000022">
    <property type="protein sequence ID" value="SFU63009.1"/>
    <property type="molecule type" value="Genomic_DNA"/>
</dbReference>
<dbReference type="RefSeq" id="WP_090471723.1">
    <property type="nucleotide sequence ID" value="NZ_CACWQI010000035.1"/>
</dbReference>
<dbReference type="CDD" id="cd24049">
    <property type="entry name" value="ASKHA_NBD_PilM"/>
    <property type="match status" value="1"/>
</dbReference>
<evidence type="ECO:0000313" key="1">
    <source>
        <dbReference type="EMBL" id="SFU63009.1"/>
    </source>
</evidence>
<dbReference type="InterPro" id="IPR050696">
    <property type="entry name" value="FtsA/MreB"/>
</dbReference>